<dbReference type="SUPFAM" id="SSF47027">
    <property type="entry name" value="Acyl-CoA binding protein"/>
    <property type="match status" value="1"/>
</dbReference>
<dbReference type="STRING" id="905079.L1IPL4"/>
<gene>
    <name evidence="4" type="ORF">GUITHDRAFT_77450</name>
</gene>
<dbReference type="Pfam" id="PF00887">
    <property type="entry name" value="ACBP"/>
    <property type="match status" value="1"/>
</dbReference>
<dbReference type="GO" id="GO:0006631">
    <property type="term" value="P:fatty acid metabolic process"/>
    <property type="evidence" value="ECO:0007669"/>
    <property type="project" value="TreeGrafter"/>
</dbReference>
<dbReference type="InterPro" id="IPR035984">
    <property type="entry name" value="Acyl-CoA-binding_sf"/>
</dbReference>
<dbReference type="AlphaFoldDB" id="L1IPL4"/>
<dbReference type="OMA" id="GDCNIPV"/>
<keyword evidence="6" id="KW-1185">Reference proteome</keyword>
<reference evidence="6" key="2">
    <citation type="submission" date="2012-11" db="EMBL/GenBank/DDBJ databases">
        <authorList>
            <person name="Kuo A."/>
            <person name="Curtis B.A."/>
            <person name="Tanifuji G."/>
            <person name="Burki F."/>
            <person name="Gruber A."/>
            <person name="Irimia M."/>
            <person name="Maruyama S."/>
            <person name="Arias M.C."/>
            <person name="Ball S.G."/>
            <person name="Gile G.H."/>
            <person name="Hirakawa Y."/>
            <person name="Hopkins J.F."/>
            <person name="Rensing S.A."/>
            <person name="Schmutz J."/>
            <person name="Symeonidi A."/>
            <person name="Elias M."/>
            <person name="Eveleigh R.J."/>
            <person name="Herman E.K."/>
            <person name="Klute M.J."/>
            <person name="Nakayama T."/>
            <person name="Obornik M."/>
            <person name="Reyes-Prieto A."/>
            <person name="Armbrust E.V."/>
            <person name="Aves S.J."/>
            <person name="Beiko R.G."/>
            <person name="Coutinho P."/>
            <person name="Dacks J.B."/>
            <person name="Durnford D.G."/>
            <person name="Fast N.M."/>
            <person name="Green B.R."/>
            <person name="Grisdale C."/>
            <person name="Hempe F."/>
            <person name="Henrissat B."/>
            <person name="Hoppner M.P."/>
            <person name="Ishida K.-I."/>
            <person name="Kim E."/>
            <person name="Koreny L."/>
            <person name="Kroth P.G."/>
            <person name="Liu Y."/>
            <person name="Malik S.-B."/>
            <person name="Maier U.G."/>
            <person name="McRose D."/>
            <person name="Mock T."/>
            <person name="Neilson J.A."/>
            <person name="Onodera N.T."/>
            <person name="Poole A.M."/>
            <person name="Pritham E.J."/>
            <person name="Richards T.A."/>
            <person name="Rocap G."/>
            <person name="Roy S.W."/>
            <person name="Sarai C."/>
            <person name="Schaack S."/>
            <person name="Shirato S."/>
            <person name="Slamovits C.H."/>
            <person name="Spencer D.F."/>
            <person name="Suzuki S."/>
            <person name="Worden A.Z."/>
            <person name="Zauner S."/>
            <person name="Barry K."/>
            <person name="Bell C."/>
            <person name="Bharti A.K."/>
            <person name="Crow J.A."/>
            <person name="Grimwood J."/>
            <person name="Kramer R."/>
            <person name="Lindquist E."/>
            <person name="Lucas S."/>
            <person name="Salamov A."/>
            <person name="McFadden G.I."/>
            <person name="Lane C.E."/>
            <person name="Keeling P.J."/>
            <person name="Gray M.W."/>
            <person name="Grigoriev I.V."/>
            <person name="Archibald J.M."/>
        </authorList>
    </citation>
    <scope>NUCLEOTIDE SEQUENCE</scope>
    <source>
        <strain evidence="6">CCMP2712</strain>
    </source>
</reference>
<feature type="non-terminal residue" evidence="4">
    <location>
        <position position="101"/>
    </location>
</feature>
<feature type="domain" description="ACB" evidence="3">
    <location>
        <begin position="1"/>
        <end position="93"/>
    </location>
</feature>
<dbReference type="Gene3D" id="1.20.80.10">
    <property type="match status" value="1"/>
</dbReference>
<dbReference type="GO" id="GO:0000062">
    <property type="term" value="F:fatty-acyl-CoA binding"/>
    <property type="evidence" value="ECO:0007669"/>
    <property type="project" value="InterPro"/>
</dbReference>
<accession>L1IPL4</accession>
<evidence type="ECO:0000259" key="3">
    <source>
        <dbReference type="PROSITE" id="PS51228"/>
    </source>
</evidence>
<dbReference type="Proteomes" id="UP000011087">
    <property type="component" value="Unassembled WGS sequence"/>
</dbReference>
<evidence type="ECO:0000313" key="6">
    <source>
        <dbReference type="Proteomes" id="UP000011087"/>
    </source>
</evidence>
<name>L1IPL4_GUITC</name>
<dbReference type="PROSITE" id="PS51228">
    <property type="entry name" value="ACB_2"/>
    <property type="match status" value="1"/>
</dbReference>
<dbReference type="InterPro" id="IPR000582">
    <property type="entry name" value="Acyl-CoA-binding_protein"/>
</dbReference>
<reference evidence="5" key="3">
    <citation type="submission" date="2016-03" db="UniProtKB">
        <authorList>
            <consortium name="EnsemblProtists"/>
        </authorList>
    </citation>
    <scope>IDENTIFICATION</scope>
</reference>
<dbReference type="EMBL" id="JH993051">
    <property type="protein sequence ID" value="EKX38203.1"/>
    <property type="molecule type" value="Genomic_DNA"/>
</dbReference>
<keyword evidence="2" id="KW-0446">Lipid-binding</keyword>
<dbReference type="PANTHER" id="PTHR23310">
    <property type="entry name" value="ACYL-COA-BINDING PROTEIN, ACBP"/>
    <property type="match status" value="1"/>
</dbReference>
<reference evidence="4 6" key="1">
    <citation type="journal article" date="2012" name="Nature">
        <title>Algal genomes reveal evolutionary mosaicism and the fate of nucleomorphs.</title>
        <authorList>
            <consortium name="DOE Joint Genome Institute"/>
            <person name="Curtis B.A."/>
            <person name="Tanifuji G."/>
            <person name="Burki F."/>
            <person name="Gruber A."/>
            <person name="Irimia M."/>
            <person name="Maruyama S."/>
            <person name="Arias M.C."/>
            <person name="Ball S.G."/>
            <person name="Gile G.H."/>
            <person name="Hirakawa Y."/>
            <person name="Hopkins J.F."/>
            <person name="Kuo A."/>
            <person name="Rensing S.A."/>
            <person name="Schmutz J."/>
            <person name="Symeonidi A."/>
            <person name="Elias M."/>
            <person name="Eveleigh R.J."/>
            <person name="Herman E.K."/>
            <person name="Klute M.J."/>
            <person name="Nakayama T."/>
            <person name="Obornik M."/>
            <person name="Reyes-Prieto A."/>
            <person name="Armbrust E.V."/>
            <person name="Aves S.J."/>
            <person name="Beiko R.G."/>
            <person name="Coutinho P."/>
            <person name="Dacks J.B."/>
            <person name="Durnford D.G."/>
            <person name="Fast N.M."/>
            <person name="Green B.R."/>
            <person name="Grisdale C.J."/>
            <person name="Hempel F."/>
            <person name="Henrissat B."/>
            <person name="Hoppner M.P."/>
            <person name="Ishida K."/>
            <person name="Kim E."/>
            <person name="Koreny L."/>
            <person name="Kroth P.G."/>
            <person name="Liu Y."/>
            <person name="Malik S.B."/>
            <person name="Maier U.G."/>
            <person name="McRose D."/>
            <person name="Mock T."/>
            <person name="Neilson J.A."/>
            <person name="Onodera N.T."/>
            <person name="Poole A.M."/>
            <person name="Pritham E.J."/>
            <person name="Richards T.A."/>
            <person name="Rocap G."/>
            <person name="Roy S.W."/>
            <person name="Sarai C."/>
            <person name="Schaack S."/>
            <person name="Shirato S."/>
            <person name="Slamovits C.H."/>
            <person name="Spencer D.F."/>
            <person name="Suzuki S."/>
            <person name="Worden A.Z."/>
            <person name="Zauner S."/>
            <person name="Barry K."/>
            <person name="Bell C."/>
            <person name="Bharti A.K."/>
            <person name="Crow J.A."/>
            <person name="Grimwood J."/>
            <person name="Kramer R."/>
            <person name="Lindquist E."/>
            <person name="Lucas S."/>
            <person name="Salamov A."/>
            <person name="McFadden G.I."/>
            <person name="Lane C.E."/>
            <person name="Keeling P.J."/>
            <person name="Gray M.W."/>
            <person name="Grigoriev I.V."/>
            <person name="Archibald J.M."/>
        </authorList>
    </citation>
    <scope>NUCLEOTIDE SEQUENCE</scope>
    <source>
        <strain evidence="4 6">CCMP2712</strain>
    </source>
</reference>
<proteinExistence type="inferred from homology"/>
<evidence type="ECO:0000313" key="5">
    <source>
        <dbReference type="EnsemblProtists" id="EKX38203"/>
    </source>
</evidence>
<comment type="similarity">
    <text evidence="1">Belongs to the ACBP family.</text>
</comment>
<dbReference type="GeneID" id="17294942"/>
<dbReference type="InterPro" id="IPR014352">
    <property type="entry name" value="FERM/acyl-CoA-bd_prot_sf"/>
</dbReference>
<evidence type="ECO:0000313" key="4">
    <source>
        <dbReference type="EMBL" id="EKX38203.1"/>
    </source>
</evidence>
<dbReference type="eggNOG" id="KOG0817">
    <property type="taxonomic scope" value="Eukaryota"/>
</dbReference>
<protein>
    <recommendedName>
        <fullName evidence="3">ACB domain-containing protein</fullName>
    </recommendedName>
</protein>
<dbReference type="PANTHER" id="PTHR23310:SF62">
    <property type="entry name" value="ACYL-COA BINDING PROTEIN 1, ISOFORM A"/>
    <property type="match status" value="1"/>
</dbReference>
<dbReference type="KEGG" id="gtt:GUITHDRAFT_77450"/>
<dbReference type="EnsemblProtists" id="EKX38203">
    <property type="protein sequence ID" value="EKX38203"/>
    <property type="gene ID" value="GUITHDRAFT_77450"/>
</dbReference>
<sequence>MEDLEEAGVFVREGGAKEALNGQKPFTTHELLCFYGWYKQAMQGDVQGTQPGMLQVEARAKWKAWERMKGKDREWCAREYIKKLEERIPEWRSWPKLEAYR</sequence>
<dbReference type="RefSeq" id="XP_005825183.1">
    <property type="nucleotide sequence ID" value="XM_005825126.1"/>
</dbReference>
<organism evidence="4">
    <name type="scientific">Guillardia theta (strain CCMP2712)</name>
    <name type="common">Cryptophyte</name>
    <dbReference type="NCBI Taxonomy" id="905079"/>
    <lineage>
        <taxon>Eukaryota</taxon>
        <taxon>Cryptophyceae</taxon>
        <taxon>Pyrenomonadales</taxon>
        <taxon>Geminigeraceae</taxon>
        <taxon>Guillardia</taxon>
    </lineage>
</organism>
<dbReference type="OrthoDB" id="346910at2759"/>
<evidence type="ECO:0000256" key="2">
    <source>
        <dbReference type="ARBA" id="ARBA00023121"/>
    </source>
</evidence>
<evidence type="ECO:0000256" key="1">
    <source>
        <dbReference type="ARBA" id="ARBA00005567"/>
    </source>
</evidence>
<dbReference type="HOGENOM" id="CLU_118853_1_2_1"/>
<dbReference type="PaxDb" id="55529-EKX38203"/>